<evidence type="ECO:0000313" key="1">
    <source>
        <dbReference type="EMBL" id="PTL59043.1"/>
    </source>
</evidence>
<proteinExistence type="predicted"/>
<reference evidence="1 2" key="1">
    <citation type="submission" date="2018-03" db="EMBL/GenBank/DDBJ databases">
        <title>Aquarubrobacter algicola gen. nov., sp. nov., a novel actinobacterium isolated from shallow eutrophic lake during the end of cyanobacterial harmful algal blooms.</title>
        <authorList>
            <person name="Chun S.J."/>
        </authorList>
    </citation>
    <scope>NUCLEOTIDE SEQUENCE [LARGE SCALE GENOMIC DNA]</scope>
    <source>
        <strain evidence="1 2">Seoho-28</strain>
    </source>
</reference>
<sequence>MHFVELPHLIDVRLDHEGLPAVTVVFDLTTDQIGATLHALRTIREARFANASMSTDEALALRELTSLVDEFADMSYAEATARIETTIARVGVLKDAVAEFGMGRHLEREGDMAAHPIAGALLPALEDLHAEALRAFFDANEASTTPRC</sequence>
<name>A0A2T4UII0_9ACTN</name>
<organism evidence="1 2">
    <name type="scientific">Paraconexibacter algicola</name>
    <dbReference type="NCBI Taxonomy" id="2133960"/>
    <lineage>
        <taxon>Bacteria</taxon>
        <taxon>Bacillati</taxon>
        <taxon>Actinomycetota</taxon>
        <taxon>Thermoleophilia</taxon>
        <taxon>Solirubrobacterales</taxon>
        <taxon>Paraconexibacteraceae</taxon>
        <taxon>Paraconexibacter</taxon>
    </lineage>
</organism>
<dbReference type="RefSeq" id="WP_107567479.1">
    <property type="nucleotide sequence ID" value="NZ_PYYB01000001.1"/>
</dbReference>
<accession>A0A2T4UII0</accession>
<evidence type="ECO:0000313" key="2">
    <source>
        <dbReference type="Proteomes" id="UP000240739"/>
    </source>
</evidence>
<protein>
    <submittedName>
        <fullName evidence="1">Uncharacterized protein</fullName>
    </submittedName>
</protein>
<dbReference type="EMBL" id="PYYB01000001">
    <property type="protein sequence ID" value="PTL59043.1"/>
    <property type="molecule type" value="Genomic_DNA"/>
</dbReference>
<keyword evidence="2" id="KW-1185">Reference proteome</keyword>
<comment type="caution">
    <text evidence="1">The sequence shown here is derived from an EMBL/GenBank/DDBJ whole genome shotgun (WGS) entry which is preliminary data.</text>
</comment>
<dbReference type="AlphaFoldDB" id="A0A2T4UII0"/>
<dbReference type="Proteomes" id="UP000240739">
    <property type="component" value="Unassembled WGS sequence"/>
</dbReference>
<gene>
    <name evidence="1" type="ORF">C7Y72_04975</name>
</gene>